<dbReference type="EMBL" id="CP014699">
    <property type="protein sequence ID" value="AND78993.1"/>
    <property type="molecule type" value="Genomic_DNA"/>
</dbReference>
<feature type="region of interest" description="Disordered" evidence="1">
    <location>
        <begin position="131"/>
        <end position="157"/>
    </location>
</feature>
<dbReference type="KEGG" id="spat:A0O21_02635"/>
<evidence type="ECO:0000313" key="3">
    <source>
        <dbReference type="Proteomes" id="UP000077317"/>
    </source>
</evidence>
<dbReference type="OrthoDB" id="2237144at2"/>
<organism evidence="2 3">
    <name type="scientific">Streptococcus pantholopis</name>
    <dbReference type="NCBI Taxonomy" id="1811193"/>
    <lineage>
        <taxon>Bacteria</taxon>
        <taxon>Bacillati</taxon>
        <taxon>Bacillota</taxon>
        <taxon>Bacilli</taxon>
        <taxon>Lactobacillales</taxon>
        <taxon>Streptococcaceae</taxon>
        <taxon>Streptococcus</taxon>
    </lineage>
</organism>
<dbReference type="InterPro" id="IPR024623">
    <property type="entry name" value="YtxH"/>
</dbReference>
<dbReference type="Proteomes" id="UP000077317">
    <property type="component" value="Chromosome"/>
</dbReference>
<keyword evidence="3" id="KW-1185">Reference proteome</keyword>
<evidence type="ECO:0000313" key="2">
    <source>
        <dbReference type="EMBL" id="AND78993.1"/>
    </source>
</evidence>
<dbReference type="STRING" id="1811193.A0O21_02635"/>
<evidence type="ECO:0000256" key="1">
    <source>
        <dbReference type="SAM" id="MobiDB-lite"/>
    </source>
</evidence>
<reference evidence="3" key="2">
    <citation type="submission" date="2016-03" db="EMBL/GenBank/DDBJ databases">
        <title>Streptococcus antelopensis sp. nov., isolated from the feces of the Tibetan antelope (Pantholops hodgsonii) in Hoh Xil National Nature Reserve, Qinghai, China.</title>
        <authorList>
            <person name="Bai X."/>
        </authorList>
    </citation>
    <scope>NUCLEOTIDE SEQUENCE [LARGE SCALE GENOMIC DNA]</scope>
    <source>
        <strain evidence="3">TA 26</strain>
    </source>
</reference>
<feature type="compositionally biased region" description="Acidic residues" evidence="1">
    <location>
        <begin position="131"/>
        <end position="145"/>
    </location>
</feature>
<gene>
    <name evidence="2" type="ORF">A0O21_02635</name>
</gene>
<dbReference type="RefSeq" id="WP_067060801.1">
    <property type="nucleotide sequence ID" value="NZ_CP014699.1"/>
</dbReference>
<reference evidence="2 3" key="1">
    <citation type="journal article" date="2016" name="Int. J. Syst. Evol. Microbiol.">
        <title>Streptococcuspantholopis sp. nov., isolated from faeces of the Tibetan antelope (Pantholops hodgsonii).</title>
        <authorList>
            <person name="Bai X."/>
            <person name="Xiong Y."/>
            <person name="Lu S."/>
            <person name="Jin D."/>
            <person name="Lai X."/>
            <person name="Yang J."/>
            <person name="Niu L."/>
            <person name="Hu S."/>
            <person name="Meng X."/>
            <person name="Pu J."/>
            <person name="Ye C."/>
            <person name="Xu J."/>
        </authorList>
    </citation>
    <scope>NUCLEOTIDE SEQUENCE [LARGE SCALE GENOMIC DNA]</scope>
    <source>
        <strain evidence="2 3">TA 26</strain>
    </source>
</reference>
<dbReference type="Pfam" id="PF12732">
    <property type="entry name" value="YtxH"/>
    <property type="match status" value="1"/>
</dbReference>
<proteinExistence type="predicted"/>
<protein>
    <submittedName>
        <fullName evidence="2">Gas vesicle protein</fullName>
    </submittedName>
</protein>
<dbReference type="AlphaFoldDB" id="A0A172Q676"/>
<sequence length="157" mass="17576">MDKFLKTVIIGAASGAAAAYFLSTEKGKEFKAKLTKAYQAYKQEPEHYQQTAKEKAAEYSQLAVDTFNDYKEKWQTGELTKDDLLSAAKEKAGQAAQFANEKVNEVKKKYYADDPSDAAAEDVTAEVDDIIIDYPETDDEADFSDTEQNQSETEEKQ</sequence>
<name>A0A172Q676_9STRE</name>
<accession>A0A172Q676</accession>